<feature type="domain" description="GAF" evidence="3">
    <location>
        <begin position="75"/>
        <end position="204"/>
    </location>
</feature>
<evidence type="ECO:0000256" key="1">
    <source>
        <dbReference type="ARBA" id="ARBA00038454"/>
    </source>
</evidence>
<dbReference type="GO" id="GO:0005829">
    <property type="term" value="C:cytosol"/>
    <property type="evidence" value="ECO:0007669"/>
    <property type="project" value="TreeGrafter"/>
</dbReference>
<dbReference type="PATRIC" id="fig|301148.3.peg.2834"/>
<evidence type="ECO:0000313" key="4">
    <source>
        <dbReference type="EMBL" id="KYD20641.1"/>
    </source>
</evidence>
<dbReference type="SMART" id="SM00065">
    <property type="entry name" value="GAF"/>
    <property type="match status" value="1"/>
</dbReference>
<comment type="similarity">
    <text evidence="1">Belongs to the free Met sulfoxide reductase family.</text>
</comment>
<dbReference type="InterPro" id="IPR003018">
    <property type="entry name" value="GAF"/>
</dbReference>
<feature type="coiled-coil region" evidence="2">
    <location>
        <begin position="56"/>
        <end position="83"/>
    </location>
</feature>
<sequence length="204" mass="22989">MPLSHFLFFLFHPLCIIIKYHILSIGTGTVFVNIPILAVKERMPVFQVVEYKGTKEENYLLLIKQLKALVEDEENRIANLSNASALLNQFLTDINWVGFYLLEKDELVLGPFQGLPACVRIPVGKGVCGTAARERKAIRVPDVEQFPGHIACDARSRSEIVLPLIADGELIGVLDIDSPLKDRFDETDEKYLQMFADVLAQYVK</sequence>
<dbReference type="AlphaFoldDB" id="A0A150M8E7"/>
<evidence type="ECO:0000256" key="2">
    <source>
        <dbReference type="SAM" id="Coils"/>
    </source>
</evidence>
<proteinExistence type="inferred from homology"/>
<organism evidence="4 5">
    <name type="scientific">Caldibacillus debilis</name>
    <dbReference type="NCBI Taxonomy" id="301148"/>
    <lineage>
        <taxon>Bacteria</taxon>
        <taxon>Bacillati</taxon>
        <taxon>Bacillota</taxon>
        <taxon>Bacilli</taxon>
        <taxon>Bacillales</taxon>
        <taxon>Bacillaceae</taxon>
        <taxon>Caldibacillus</taxon>
    </lineage>
</organism>
<dbReference type="STRING" id="301148.B4135_1802"/>
<dbReference type="Proteomes" id="UP000075683">
    <property type="component" value="Unassembled WGS sequence"/>
</dbReference>
<dbReference type="Pfam" id="PF01590">
    <property type="entry name" value="GAF"/>
    <property type="match status" value="1"/>
</dbReference>
<evidence type="ECO:0000259" key="3">
    <source>
        <dbReference type="SMART" id="SM00065"/>
    </source>
</evidence>
<dbReference type="EMBL" id="LQYT01000032">
    <property type="protein sequence ID" value="KYD20641.1"/>
    <property type="molecule type" value="Genomic_DNA"/>
</dbReference>
<name>A0A150M8E7_9BACI</name>
<dbReference type="PROSITE" id="PS01320">
    <property type="entry name" value="UPF0067"/>
    <property type="match status" value="1"/>
</dbReference>
<dbReference type="InterPro" id="IPR051330">
    <property type="entry name" value="Phosphatase_reg/MetRdx"/>
</dbReference>
<dbReference type="InterPro" id="IPR029016">
    <property type="entry name" value="GAF-like_dom_sf"/>
</dbReference>
<dbReference type="FunFam" id="3.30.450.40:FF:000008">
    <property type="entry name" value="GAF domain-containing proteins"/>
    <property type="match status" value="1"/>
</dbReference>
<dbReference type="PANTHER" id="PTHR21021:SF15">
    <property type="entry name" value="FREE METHIONINE-R-SULFOXIDE REDUCTASE"/>
    <property type="match status" value="1"/>
</dbReference>
<dbReference type="GO" id="GO:0033745">
    <property type="term" value="F:L-methionine-(R)-S-oxide reductase activity"/>
    <property type="evidence" value="ECO:0007669"/>
    <property type="project" value="TreeGrafter"/>
</dbReference>
<accession>A0A150M8E7</accession>
<dbReference type="SUPFAM" id="SSF55781">
    <property type="entry name" value="GAF domain-like"/>
    <property type="match status" value="1"/>
</dbReference>
<evidence type="ECO:0000313" key="5">
    <source>
        <dbReference type="Proteomes" id="UP000075683"/>
    </source>
</evidence>
<dbReference type="InterPro" id="IPR000614">
    <property type="entry name" value="FRMsr_CS"/>
</dbReference>
<keyword evidence="2" id="KW-0175">Coiled coil</keyword>
<reference evidence="4 5" key="1">
    <citation type="submission" date="2016-01" db="EMBL/GenBank/DDBJ databases">
        <title>Draft Genome Sequences of Seven Thermophilic Sporeformers Isolated from Foods.</title>
        <authorList>
            <person name="Berendsen E.M."/>
            <person name="Wells-Bennik M.H."/>
            <person name="Krawcyk A.O."/>
            <person name="De Jong A."/>
            <person name="Holsappel S."/>
            <person name="Eijlander R.T."/>
            <person name="Kuipers O.P."/>
        </authorList>
    </citation>
    <scope>NUCLEOTIDE SEQUENCE [LARGE SCALE GENOMIC DNA]</scope>
    <source>
        <strain evidence="4 5">B4135</strain>
    </source>
</reference>
<dbReference type="PANTHER" id="PTHR21021">
    <property type="entry name" value="GAF/PUTATIVE CYTOSKELETAL PROTEIN"/>
    <property type="match status" value="1"/>
</dbReference>
<comment type="caution">
    <text evidence="4">The sequence shown here is derived from an EMBL/GenBank/DDBJ whole genome shotgun (WGS) entry which is preliminary data.</text>
</comment>
<gene>
    <name evidence="4" type="ORF">B4135_1802</name>
</gene>
<protein>
    <recommendedName>
        <fullName evidence="3">GAF domain-containing protein</fullName>
    </recommendedName>
</protein>
<dbReference type="Gene3D" id="3.30.450.40">
    <property type="match status" value="1"/>
</dbReference>